<dbReference type="PANTHER" id="PTHR21262:SF31">
    <property type="entry name" value="GTP PYROPHOSPHOKINASE"/>
    <property type="match status" value="1"/>
</dbReference>
<dbReference type="Proteomes" id="UP000037784">
    <property type="component" value="Unassembled WGS sequence"/>
</dbReference>
<gene>
    <name evidence="3" type="primary">relA</name>
    <name evidence="3" type="ORF">ARMA_1694</name>
    <name evidence="4" type="ORF">SE16_03565</name>
</gene>
<dbReference type="Gene3D" id="3.40.50.300">
    <property type="entry name" value="P-loop containing nucleotide triphosphate hydrolases"/>
    <property type="match status" value="1"/>
</dbReference>
<reference evidence="5" key="3">
    <citation type="submission" date="2015-08" db="EMBL/GenBank/DDBJ databases">
        <title>Draft Genome Sequence of a Heterotrophic Facultative Anaerobic Bacterium Ardenticatena maritima Strain 110S.</title>
        <authorList>
            <person name="Kawaichi S."/>
            <person name="Yoshida T."/>
            <person name="Sako Y."/>
            <person name="Nakamura R."/>
        </authorList>
    </citation>
    <scope>NUCLEOTIDE SEQUENCE [LARGE SCALE GENOMIC DNA]</scope>
    <source>
        <strain evidence="5">110S</strain>
    </source>
</reference>
<name>A0A0M8K8Z5_9CHLR</name>
<comment type="similarity">
    <text evidence="1">Belongs to the RelA/SpoT family.</text>
</comment>
<dbReference type="InterPro" id="IPR004095">
    <property type="entry name" value="TGS"/>
</dbReference>
<dbReference type="InterPro" id="IPR027417">
    <property type="entry name" value="P-loop_NTPase"/>
</dbReference>
<dbReference type="InterPro" id="IPR012675">
    <property type="entry name" value="Beta-grasp_dom_sf"/>
</dbReference>
<comment type="caution">
    <text evidence="3">The sequence shown here is derived from an EMBL/GenBank/DDBJ whole genome shotgun (WGS) entry which is preliminary data.</text>
</comment>
<dbReference type="AlphaFoldDB" id="A0A0M8K8Z5"/>
<dbReference type="EC" id="2.7.6.5" evidence="3"/>
<dbReference type="PATRIC" id="fig|872965.6.peg.674"/>
<dbReference type="FunFam" id="3.10.20.30:FF:000002">
    <property type="entry name" value="GTP pyrophosphokinase (RelA/SpoT)"/>
    <property type="match status" value="1"/>
</dbReference>
<dbReference type="PROSITE" id="PS51880">
    <property type="entry name" value="TGS"/>
    <property type="match status" value="1"/>
</dbReference>
<dbReference type="SUPFAM" id="SSF52540">
    <property type="entry name" value="P-loop containing nucleoside triphosphate hydrolases"/>
    <property type="match status" value="1"/>
</dbReference>
<evidence type="ECO:0000256" key="1">
    <source>
        <dbReference type="ARBA" id="ARBA00007476"/>
    </source>
</evidence>
<evidence type="ECO:0000313" key="3">
    <source>
        <dbReference type="EMBL" id="GAP63271.1"/>
    </source>
</evidence>
<dbReference type="OrthoDB" id="9805041at2"/>
<dbReference type="STRING" id="872965.SE16_03565"/>
<dbReference type="PANTHER" id="PTHR21262">
    <property type="entry name" value="GUANOSINE-3',5'-BIS DIPHOSPHATE 3'-PYROPHOSPHOHYDROLASE"/>
    <property type="match status" value="1"/>
</dbReference>
<keyword evidence="3" id="KW-0808">Transferase</keyword>
<dbReference type="InParanoid" id="A0A0M8K8Z5"/>
<dbReference type="GO" id="GO:0016301">
    <property type="term" value="F:kinase activity"/>
    <property type="evidence" value="ECO:0007669"/>
    <property type="project" value="UniProtKB-KW"/>
</dbReference>
<proteinExistence type="inferred from homology"/>
<dbReference type="SUPFAM" id="SSF81271">
    <property type="entry name" value="TGS-like"/>
    <property type="match status" value="1"/>
</dbReference>
<dbReference type="Pfam" id="PF13328">
    <property type="entry name" value="HD_4"/>
    <property type="match status" value="1"/>
</dbReference>
<dbReference type="Proteomes" id="UP000050502">
    <property type="component" value="Unassembled WGS sequence"/>
</dbReference>
<keyword evidence="5" id="KW-1185">Reference proteome</keyword>
<dbReference type="Gene3D" id="3.10.20.30">
    <property type="match status" value="1"/>
</dbReference>
<evidence type="ECO:0000313" key="4">
    <source>
        <dbReference type="EMBL" id="KPL89517.1"/>
    </source>
</evidence>
<dbReference type="EMBL" id="LGKN01000003">
    <property type="protein sequence ID" value="KPL89517.1"/>
    <property type="molecule type" value="Genomic_DNA"/>
</dbReference>
<accession>A0A0M8K8Z5</accession>
<reference evidence="4 6" key="2">
    <citation type="submission" date="2015-07" db="EMBL/GenBank/DDBJ databases">
        <title>Whole genome sequence of Ardenticatena maritima DSM 23922.</title>
        <authorList>
            <person name="Hemp J."/>
            <person name="Ward L.M."/>
            <person name="Pace L.A."/>
            <person name="Fischer W.W."/>
        </authorList>
    </citation>
    <scope>NUCLEOTIDE SEQUENCE [LARGE SCALE GENOMIC DNA]</scope>
    <source>
        <strain evidence="4 6">110S</strain>
    </source>
</reference>
<dbReference type="InterPro" id="IPR003607">
    <property type="entry name" value="HD/PDEase_dom"/>
</dbReference>
<evidence type="ECO:0000313" key="6">
    <source>
        <dbReference type="Proteomes" id="UP000050502"/>
    </source>
</evidence>
<sequence>MSVRFPETDPLELREIVYRRYCDACHQHDPAAIDLWDPVWRLTEQAHGEQRYADGLPYILHPLGVAHILLDWNVEPSVVLAGLLHDIRKHPAFKKPEEWNIPSPEVAELTKKANEIASKEPLAHYASHEEHRQAIYHNLLEDIRVILIRIASRLHNLRFYRSLSDDVCDFTQRNTEELFLPLLRHLRMWNVYSEMEERAFQIRDPQAFDHLSELVASVRFELEPQVAEVCAILHERIAAVLAEIVGEASIGEQLTVAPRWENAHYIYQRHLQTRRREVRTREALDTRWLYHIRVLVPQPWMAYVALMEIHRCYPALSGDFRDHLARSPSLLYTRLRTAVTVENLHTCRIFIQTPNLCALNQFGITAPPVYRAYQTGILPEDWAPIEQAALADFLKALKGSAVRANEVVVFTPQGEAHRFPVGATLLDFAYAVHTELGRQTSGATVNDGRKVGLDYELQHGDIIHIHRDENRQYPDEEWLQLVKTERARRKIRAQLNKRPERIGEKRLENALRRMGRSFDRRLQAQAATLARTYGMQSLDDLYRAIAANHLNAQEVARRICYPETAPAVYRFDLDPSEKEHYRDWGEPVYRFAECCHQRLQEDIGKAERKILPFVGEIRSSRRVIVHSMRCELAAHIPPNRRVRLVYHRAHDALQEVTFTVTASLPAAALVHRIAHEAEKHALALTNLRLETQTPGITRLVFTLQSDREHALFHFYELVRTLEYVNTVETDTPLLDERIEEHRRFANTAPTLLRMPFSASRPVDNPNYFVGRKQESRKIERYLCSEKAPGSLLIHGPQRIGKTSLLKYLAHLPGLRRMYTHVFVDLARTTTHSPAAFLRLLCREIKRQVPQVSTTPALGHGEEVFERFSEWLERDVLPRAQYPLLVKLDELGVFVEWSQDEATSAAFFNWLRSFIQHEERIAFILATSDRIVELLKHVGVYNLLNVTDHIALTVLSQKEARALIAEPLHGEVFFFTGALEMLARETGGHPFYLQILGAKLVDYLNQQKRRKVSEADVEHIIEAFVRTSNGAQFYHLWNRQDDVQTLVLAILAADRLRQPLPLHTIVGRLRQQAPDVSEQRIAETLSLLVERQTLIRIQSTSKSDVVYIFQVPLFGRWFARTYPLDLLLLKRRQKNRAF</sequence>
<dbReference type="InterPro" id="IPR049052">
    <property type="entry name" value="nSTAND1"/>
</dbReference>
<feature type="domain" description="TGS" evidence="2">
    <location>
        <begin position="405"/>
        <end position="467"/>
    </location>
</feature>
<dbReference type="SUPFAM" id="SSF109604">
    <property type="entry name" value="HD-domain/PDEase-like"/>
    <property type="match status" value="1"/>
</dbReference>
<protein>
    <submittedName>
        <fullName evidence="3">GTP pyrophosphokinase</fullName>
        <ecNumber evidence="3">2.7.6.5</ecNumber>
    </submittedName>
</protein>
<dbReference type="SMART" id="SM00471">
    <property type="entry name" value="HDc"/>
    <property type="match status" value="1"/>
</dbReference>
<dbReference type="Gene3D" id="1.10.3210.10">
    <property type="entry name" value="Hypothetical protein af1432"/>
    <property type="match status" value="1"/>
</dbReference>
<dbReference type="InterPro" id="IPR012676">
    <property type="entry name" value="TGS-like"/>
</dbReference>
<dbReference type="Pfam" id="PF20703">
    <property type="entry name" value="nSTAND1"/>
    <property type="match status" value="1"/>
</dbReference>
<evidence type="ECO:0000259" key="2">
    <source>
        <dbReference type="PROSITE" id="PS51880"/>
    </source>
</evidence>
<keyword evidence="3" id="KW-0418">Kinase</keyword>
<organism evidence="3 5">
    <name type="scientific">Ardenticatena maritima</name>
    <dbReference type="NCBI Taxonomy" id="872965"/>
    <lineage>
        <taxon>Bacteria</taxon>
        <taxon>Bacillati</taxon>
        <taxon>Chloroflexota</taxon>
        <taxon>Ardenticatenia</taxon>
        <taxon>Ardenticatenales</taxon>
        <taxon>Ardenticatenaceae</taxon>
        <taxon>Ardenticatena</taxon>
    </lineage>
</organism>
<dbReference type="GO" id="GO:0005886">
    <property type="term" value="C:plasma membrane"/>
    <property type="evidence" value="ECO:0007669"/>
    <property type="project" value="TreeGrafter"/>
</dbReference>
<evidence type="ECO:0000313" key="5">
    <source>
        <dbReference type="Proteomes" id="UP000037784"/>
    </source>
</evidence>
<dbReference type="RefSeq" id="WP_054493129.1">
    <property type="nucleotide sequence ID" value="NZ_BBZA01000132.1"/>
</dbReference>
<dbReference type="GO" id="GO:0008728">
    <property type="term" value="F:GTP diphosphokinase activity"/>
    <property type="evidence" value="ECO:0007669"/>
    <property type="project" value="UniProtKB-EC"/>
</dbReference>
<dbReference type="EMBL" id="BBZA01000132">
    <property type="protein sequence ID" value="GAP63271.1"/>
    <property type="molecule type" value="Genomic_DNA"/>
</dbReference>
<dbReference type="Pfam" id="PF02824">
    <property type="entry name" value="TGS"/>
    <property type="match status" value="1"/>
</dbReference>
<reference evidence="3 5" key="1">
    <citation type="journal article" date="2015" name="Genome Announc.">
        <title>Draft Genome Sequence of a Heterotrophic Facultative Anaerobic Thermophilic Bacterium, Ardenticatena maritima Strain 110ST.</title>
        <authorList>
            <person name="Kawaichi S."/>
            <person name="Yoshida T."/>
            <person name="Sako Y."/>
            <person name="Nakamura R."/>
        </authorList>
    </citation>
    <scope>NUCLEOTIDE SEQUENCE [LARGE SCALE GENOMIC DNA]</scope>
    <source>
        <strain evidence="3 5">110S</strain>
    </source>
</reference>